<dbReference type="Proteomes" id="UP001055072">
    <property type="component" value="Unassembled WGS sequence"/>
</dbReference>
<protein>
    <submittedName>
        <fullName evidence="1">Uncharacterized protein</fullName>
    </submittedName>
</protein>
<reference evidence="1" key="1">
    <citation type="journal article" date="2021" name="Environ. Microbiol.">
        <title>Gene family expansions and transcriptome signatures uncover fungal adaptations to wood decay.</title>
        <authorList>
            <person name="Hage H."/>
            <person name="Miyauchi S."/>
            <person name="Viragh M."/>
            <person name="Drula E."/>
            <person name="Min B."/>
            <person name="Chaduli D."/>
            <person name="Navarro D."/>
            <person name="Favel A."/>
            <person name="Norest M."/>
            <person name="Lesage-Meessen L."/>
            <person name="Balint B."/>
            <person name="Merenyi Z."/>
            <person name="de Eugenio L."/>
            <person name="Morin E."/>
            <person name="Martinez A.T."/>
            <person name="Baldrian P."/>
            <person name="Stursova M."/>
            <person name="Martinez M.J."/>
            <person name="Novotny C."/>
            <person name="Magnuson J.K."/>
            <person name="Spatafora J.W."/>
            <person name="Maurice S."/>
            <person name="Pangilinan J."/>
            <person name="Andreopoulos W."/>
            <person name="LaButti K."/>
            <person name="Hundley H."/>
            <person name="Na H."/>
            <person name="Kuo A."/>
            <person name="Barry K."/>
            <person name="Lipzen A."/>
            <person name="Henrissat B."/>
            <person name="Riley R."/>
            <person name="Ahrendt S."/>
            <person name="Nagy L.G."/>
            <person name="Grigoriev I.V."/>
            <person name="Martin F."/>
            <person name="Rosso M.N."/>
        </authorList>
    </citation>
    <scope>NUCLEOTIDE SEQUENCE</scope>
    <source>
        <strain evidence="1">CBS 384.51</strain>
    </source>
</reference>
<evidence type="ECO:0000313" key="1">
    <source>
        <dbReference type="EMBL" id="KAI0095230.1"/>
    </source>
</evidence>
<sequence>MVVTEKKTSTAPQAKKSRCLSIFLAERGCADRVVCVLQRSLAQGARSDSHRSTGSCRPRQRVSRKRSLTLTVRKGSNSSLRIGISRKTRLEMTMQALHDSTRSVQPTPVPLPRMAIQTLSLMPAVVANATTAIVNVSTCLSTVPAVLLASLAISVSVLVPALTFPPVFTLRCTIALDTVFSLLCSNQ</sequence>
<dbReference type="EMBL" id="MU274900">
    <property type="protein sequence ID" value="KAI0095230.1"/>
    <property type="molecule type" value="Genomic_DNA"/>
</dbReference>
<comment type="caution">
    <text evidence="1">The sequence shown here is derived from an EMBL/GenBank/DDBJ whole genome shotgun (WGS) entry which is preliminary data.</text>
</comment>
<gene>
    <name evidence="1" type="ORF">BDY19DRAFT_75574</name>
</gene>
<accession>A0ACB8UP83</accession>
<proteinExistence type="predicted"/>
<name>A0ACB8UP83_9APHY</name>
<evidence type="ECO:0000313" key="2">
    <source>
        <dbReference type="Proteomes" id="UP001055072"/>
    </source>
</evidence>
<organism evidence="1 2">
    <name type="scientific">Irpex rosettiformis</name>
    <dbReference type="NCBI Taxonomy" id="378272"/>
    <lineage>
        <taxon>Eukaryota</taxon>
        <taxon>Fungi</taxon>
        <taxon>Dikarya</taxon>
        <taxon>Basidiomycota</taxon>
        <taxon>Agaricomycotina</taxon>
        <taxon>Agaricomycetes</taxon>
        <taxon>Polyporales</taxon>
        <taxon>Irpicaceae</taxon>
        <taxon>Irpex</taxon>
    </lineage>
</organism>
<keyword evidence="2" id="KW-1185">Reference proteome</keyword>